<dbReference type="EMBL" id="JAVFHQ010000015">
    <property type="protein sequence ID" value="KAK4546270.1"/>
    <property type="molecule type" value="Genomic_DNA"/>
</dbReference>
<evidence type="ECO:0000256" key="1">
    <source>
        <dbReference type="SAM" id="MobiDB-lite"/>
    </source>
</evidence>
<feature type="region of interest" description="Disordered" evidence="1">
    <location>
        <begin position="15"/>
        <end position="45"/>
    </location>
</feature>
<sequence>MNILRFVKAKLKHARVSSSGGDGADQTTQASEQQTAQASAQQTTEASAQQTTQAIAQQTTPISAQQTALYNARQTIRDGILQRLASGSVLLGRATLSTDANTIYAFGVALYGQDRWSLATEAFVEFEPFELAPRHPGGRRAARFVPVASVAKQLQVERSEDESPAKNIERRERAGKMVDEAVKLLRQLGEEEKAKGLENLQAMAVGRNYTPGIIGSGSG</sequence>
<reference evidence="2 3" key="1">
    <citation type="submission" date="2021-11" db="EMBL/GenBank/DDBJ databases">
        <title>Black yeast isolated from Biological Soil Crust.</title>
        <authorList>
            <person name="Kurbessoian T."/>
        </authorList>
    </citation>
    <scope>NUCLEOTIDE SEQUENCE [LARGE SCALE GENOMIC DNA]</scope>
    <source>
        <strain evidence="2 3">CCFEE 5522</strain>
    </source>
</reference>
<protein>
    <submittedName>
        <fullName evidence="2">Uncharacterized protein</fullName>
    </submittedName>
</protein>
<evidence type="ECO:0000313" key="2">
    <source>
        <dbReference type="EMBL" id="KAK4546270.1"/>
    </source>
</evidence>
<dbReference type="AlphaFoldDB" id="A0AAV9JLN9"/>
<proteinExistence type="predicted"/>
<comment type="caution">
    <text evidence="2">The sequence shown here is derived from an EMBL/GenBank/DDBJ whole genome shotgun (WGS) entry which is preliminary data.</text>
</comment>
<accession>A0AAV9JLN9</accession>
<feature type="compositionally biased region" description="Low complexity" evidence="1">
    <location>
        <begin position="26"/>
        <end position="45"/>
    </location>
</feature>
<dbReference type="Proteomes" id="UP001324427">
    <property type="component" value="Unassembled WGS sequence"/>
</dbReference>
<keyword evidence="3" id="KW-1185">Reference proteome</keyword>
<name>A0AAV9JLN9_9PEZI</name>
<organism evidence="2 3">
    <name type="scientific">Oleoguttula mirabilis</name>
    <dbReference type="NCBI Taxonomy" id="1507867"/>
    <lineage>
        <taxon>Eukaryota</taxon>
        <taxon>Fungi</taxon>
        <taxon>Dikarya</taxon>
        <taxon>Ascomycota</taxon>
        <taxon>Pezizomycotina</taxon>
        <taxon>Dothideomycetes</taxon>
        <taxon>Dothideomycetidae</taxon>
        <taxon>Mycosphaerellales</taxon>
        <taxon>Teratosphaeriaceae</taxon>
        <taxon>Oleoguttula</taxon>
    </lineage>
</organism>
<evidence type="ECO:0000313" key="3">
    <source>
        <dbReference type="Proteomes" id="UP001324427"/>
    </source>
</evidence>
<gene>
    <name evidence="2" type="ORF">LTR36_001947</name>
</gene>